<dbReference type="GO" id="GO:0034040">
    <property type="term" value="F:ATPase-coupled lipid transmembrane transporter activity"/>
    <property type="evidence" value="ECO:0007669"/>
    <property type="project" value="TreeGrafter"/>
</dbReference>
<feature type="transmembrane region" description="Helical" evidence="9">
    <location>
        <begin position="55"/>
        <end position="76"/>
    </location>
</feature>
<evidence type="ECO:0000256" key="3">
    <source>
        <dbReference type="ARBA" id="ARBA00022692"/>
    </source>
</evidence>
<dbReference type="Pfam" id="PF00664">
    <property type="entry name" value="ABC_membrane"/>
    <property type="match status" value="1"/>
</dbReference>
<feature type="transmembrane region" description="Helical" evidence="9">
    <location>
        <begin position="284"/>
        <end position="303"/>
    </location>
</feature>
<feature type="domain" description="ABC transmembrane type-1" evidence="11">
    <location>
        <begin position="56"/>
        <end position="343"/>
    </location>
</feature>
<dbReference type="Gene3D" id="3.40.50.300">
    <property type="entry name" value="P-loop containing nucleotide triphosphate hydrolases"/>
    <property type="match status" value="1"/>
</dbReference>
<feature type="transmembrane region" description="Helical" evidence="9">
    <location>
        <begin position="179"/>
        <end position="196"/>
    </location>
</feature>
<evidence type="ECO:0000313" key="13">
    <source>
        <dbReference type="Proteomes" id="UP000469011"/>
    </source>
</evidence>
<dbReference type="Gene3D" id="1.20.1560.10">
    <property type="entry name" value="ABC transporter type 1, transmembrane domain"/>
    <property type="match status" value="1"/>
</dbReference>
<keyword evidence="3 9" id="KW-0812">Transmembrane</keyword>
<dbReference type="PANTHER" id="PTHR24221:SF203">
    <property type="entry name" value="ATP-BINDING_PERMEASE FUSION ABC TRANSPORTER-RELATED"/>
    <property type="match status" value="1"/>
</dbReference>
<dbReference type="InterPro" id="IPR011527">
    <property type="entry name" value="ABC1_TM_dom"/>
</dbReference>
<proteinExistence type="inferred from homology"/>
<comment type="similarity">
    <text evidence="2">Belongs to the ABC transporter superfamily.</text>
</comment>
<dbReference type="GO" id="GO:0005524">
    <property type="term" value="F:ATP binding"/>
    <property type="evidence" value="ECO:0007669"/>
    <property type="project" value="UniProtKB-KW"/>
</dbReference>
<evidence type="ECO:0000256" key="6">
    <source>
        <dbReference type="ARBA" id="ARBA00022989"/>
    </source>
</evidence>
<feature type="transmembrane region" description="Helical" evidence="9">
    <location>
        <begin position="96"/>
        <end position="116"/>
    </location>
</feature>
<accession>A0A6N9T5W5</accession>
<dbReference type="CDD" id="cd07346">
    <property type="entry name" value="ABC_6TM_exporters"/>
    <property type="match status" value="1"/>
</dbReference>
<evidence type="ECO:0000259" key="10">
    <source>
        <dbReference type="PROSITE" id="PS50893"/>
    </source>
</evidence>
<gene>
    <name evidence="12" type="ORF">GTK09_13580</name>
</gene>
<evidence type="ECO:0000259" key="11">
    <source>
        <dbReference type="PROSITE" id="PS50929"/>
    </source>
</evidence>
<dbReference type="RefSeq" id="WP_163463710.1">
    <property type="nucleotide sequence ID" value="NZ_JAAAMG010000010.1"/>
</dbReference>
<dbReference type="PANTHER" id="PTHR24221">
    <property type="entry name" value="ATP-BINDING CASSETTE SUB-FAMILY B"/>
    <property type="match status" value="1"/>
</dbReference>
<reference evidence="12 13" key="1">
    <citation type="submission" date="2020-01" db="EMBL/GenBank/DDBJ databases">
        <title>Jiella pacifica sp. nov.</title>
        <authorList>
            <person name="Xue Z."/>
            <person name="Zhu S."/>
            <person name="Chen J."/>
            <person name="Yang J."/>
        </authorList>
    </citation>
    <scope>NUCLEOTIDE SEQUENCE [LARGE SCALE GENOMIC DNA]</scope>
    <source>
        <strain evidence="12 13">40Bstr34</strain>
    </source>
</reference>
<evidence type="ECO:0000256" key="8">
    <source>
        <dbReference type="ARBA" id="ARBA00024725"/>
    </source>
</evidence>
<evidence type="ECO:0000256" key="7">
    <source>
        <dbReference type="ARBA" id="ARBA00023136"/>
    </source>
</evidence>
<feature type="domain" description="ABC transporter" evidence="10">
    <location>
        <begin position="377"/>
        <end position="616"/>
    </location>
</feature>
<dbReference type="InterPro" id="IPR003439">
    <property type="entry name" value="ABC_transporter-like_ATP-bd"/>
</dbReference>
<dbReference type="SMART" id="SM00382">
    <property type="entry name" value="AAA"/>
    <property type="match status" value="1"/>
</dbReference>
<evidence type="ECO:0000256" key="5">
    <source>
        <dbReference type="ARBA" id="ARBA00022840"/>
    </source>
</evidence>
<dbReference type="InterPro" id="IPR036640">
    <property type="entry name" value="ABC1_TM_sf"/>
</dbReference>
<evidence type="ECO:0000313" key="12">
    <source>
        <dbReference type="EMBL" id="NDW05456.1"/>
    </source>
</evidence>
<keyword evidence="6 9" id="KW-1133">Transmembrane helix</keyword>
<evidence type="ECO:0000256" key="4">
    <source>
        <dbReference type="ARBA" id="ARBA00022741"/>
    </source>
</evidence>
<dbReference type="SUPFAM" id="SSF90123">
    <property type="entry name" value="ABC transporter transmembrane region"/>
    <property type="match status" value="1"/>
</dbReference>
<dbReference type="Proteomes" id="UP000469011">
    <property type="component" value="Unassembled WGS sequence"/>
</dbReference>
<sequence length="636" mass="69390">MMDRLLQRFENVLDPFEDDAGPDPDGVYRTGHLKPLPADTNAFIWHFAKQAKGPLVGLLIVGGLTGGVEALLFTGVGWLVDALGRSTPETLLAEHFWLIAGLLFVTLIGRAALLFVSSVLEEQVISPSFYNRIRWQSYRRLMEQAYTFFQNDFGGRLAQKVQQVGAATGDFITTILQTFWSFVTFIFLTGTILGAIDWRMAVVLVLWAAGYVWIVRNLLPKIRKYGRASADARSIVSGRVVDSFTNILSVKLFDSSRREDEFVKNGFVHLVDMTRRSTRAITEVRTVVAVLNGFMMTGVGIIAVAGWQAGSVSVGGVATALGLVLRLNQMSGWMMFNINGLVRNYGTIQDAVATITRLPTLVDAPNAQPLRAHYGGIRYDDVTFHYGKGEGVISKLSLDIRAGEKVGLVGRSGAGKTTLVNLLLRLYDLEGGRILIDGQDIATVTQDSLRAAIGVVTQDTSLLHRSIRDNIAFGKPDAEDDEVLLAAERANAEDFIPGLRDPKGRTGYDAHVGERGIKLSGGQRQRIAIARVLLKDAPILVLDEATSALDSEVEAAIQENLTRMMAGKTVIAIAHRLSTIAAMDRLIVLDKGAIVEEGSHETLLARNGLYASLWRRQSGGFLFGGDTREDESAAAE</sequence>
<dbReference type="GO" id="GO:0005886">
    <property type="term" value="C:plasma membrane"/>
    <property type="evidence" value="ECO:0007669"/>
    <property type="project" value="UniProtKB-SubCell"/>
</dbReference>
<evidence type="ECO:0000256" key="1">
    <source>
        <dbReference type="ARBA" id="ARBA00004651"/>
    </source>
</evidence>
<dbReference type="AlphaFoldDB" id="A0A6N9T5W5"/>
<dbReference type="GO" id="GO:0140359">
    <property type="term" value="F:ABC-type transporter activity"/>
    <property type="evidence" value="ECO:0007669"/>
    <property type="project" value="InterPro"/>
</dbReference>
<dbReference type="SUPFAM" id="SSF52540">
    <property type="entry name" value="P-loop containing nucleoside triphosphate hydrolases"/>
    <property type="match status" value="1"/>
</dbReference>
<dbReference type="EMBL" id="JAAAMG010000010">
    <property type="protein sequence ID" value="NDW05456.1"/>
    <property type="molecule type" value="Genomic_DNA"/>
</dbReference>
<keyword evidence="4" id="KW-0547">Nucleotide-binding</keyword>
<keyword evidence="5 12" id="KW-0067">ATP-binding</keyword>
<dbReference type="InterPro" id="IPR039421">
    <property type="entry name" value="Type_1_exporter"/>
</dbReference>
<name>A0A6N9T5W5_9HYPH</name>
<comment type="caution">
    <text evidence="12">The sequence shown here is derived from an EMBL/GenBank/DDBJ whole genome shotgun (WGS) entry which is preliminary data.</text>
</comment>
<comment type="function">
    <text evidence="8">Part of an ABC transporter complex. Transmembrane domains (TMD) form a pore in the inner membrane and the ATP-binding domain (NBD) is responsible for energy generation.</text>
</comment>
<dbReference type="PROSITE" id="PS50929">
    <property type="entry name" value="ABC_TM1F"/>
    <property type="match status" value="1"/>
</dbReference>
<dbReference type="PROSITE" id="PS00211">
    <property type="entry name" value="ABC_TRANSPORTER_1"/>
    <property type="match status" value="1"/>
</dbReference>
<dbReference type="Pfam" id="PF00005">
    <property type="entry name" value="ABC_tran"/>
    <property type="match status" value="1"/>
</dbReference>
<dbReference type="InterPro" id="IPR003593">
    <property type="entry name" value="AAA+_ATPase"/>
</dbReference>
<organism evidence="12 13">
    <name type="scientific">Jiella pacifica</name>
    <dbReference type="NCBI Taxonomy" id="2696469"/>
    <lineage>
        <taxon>Bacteria</taxon>
        <taxon>Pseudomonadati</taxon>
        <taxon>Pseudomonadota</taxon>
        <taxon>Alphaproteobacteria</taxon>
        <taxon>Hyphomicrobiales</taxon>
        <taxon>Aurantimonadaceae</taxon>
        <taxon>Jiella</taxon>
    </lineage>
</organism>
<evidence type="ECO:0000256" key="9">
    <source>
        <dbReference type="SAM" id="Phobius"/>
    </source>
</evidence>
<dbReference type="PROSITE" id="PS50893">
    <property type="entry name" value="ABC_TRANSPORTER_2"/>
    <property type="match status" value="1"/>
</dbReference>
<evidence type="ECO:0000256" key="2">
    <source>
        <dbReference type="ARBA" id="ARBA00005417"/>
    </source>
</evidence>
<protein>
    <submittedName>
        <fullName evidence="12">ATP-binding cassette domain-containing protein</fullName>
    </submittedName>
</protein>
<dbReference type="FunFam" id="3.40.50.300:FF:000218">
    <property type="entry name" value="Multidrug ABC transporter ATP-binding protein"/>
    <property type="match status" value="1"/>
</dbReference>
<comment type="subcellular location">
    <subcellularLocation>
        <location evidence="1">Cell membrane</location>
        <topology evidence="1">Multi-pass membrane protein</topology>
    </subcellularLocation>
</comment>
<dbReference type="GO" id="GO:0016887">
    <property type="term" value="F:ATP hydrolysis activity"/>
    <property type="evidence" value="ECO:0007669"/>
    <property type="project" value="InterPro"/>
</dbReference>
<dbReference type="InterPro" id="IPR017871">
    <property type="entry name" value="ABC_transporter-like_CS"/>
</dbReference>
<feature type="transmembrane region" description="Helical" evidence="9">
    <location>
        <begin position="202"/>
        <end position="219"/>
    </location>
</feature>
<keyword evidence="7 9" id="KW-0472">Membrane</keyword>
<keyword evidence="13" id="KW-1185">Reference proteome</keyword>
<dbReference type="InterPro" id="IPR027417">
    <property type="entry name" value="P-loop_NTPase"/>
</dbReference>